<protein>
    <submittedName>
        <fullName evidence="1">Uncharacterized protein</fullName>
    </submittedName>
</protein>
<dbReference type="EMBL" id="WHZZ01000001">
    <property type="protein sequence ID" value="MQL46688.1"/>
    <property type="molecule type" value="Genomic_DNA"/>
</dbReference>
<sequence>MTLKKTIISIRPLESVEIYSENHFPMPSVVKGITLRNNKVVPVRVINYWAPPIGDYKQYSYADVYGGEIKIFPSLMNTLYRYKIVVFNLDDKLDAEVEFVTSSLQEEFDVKLRKVYMYSNEPFEIFNSGNVIIPQDFDDALIKNHGTAHKIGGRFWPAILLHHCTYAVPY</sequence>
<evidence type="ECO:0000313" key="2">
    <source>
        <dbReference type="Proteomes" id="UP000481739"/>
    </source>
</evidence>
<dbReference type="Proteomes" id="UP000481739">
    <property type="component" value="Unassembled WGS sequence"/>
</dbReference>
<proteinExistence type="predicted"/>
<dbReference type="AlphaFoldDB" id="A0A7C9L9P8"/>
<reference evidence="1 2" key="1">
    <citation type="journal article" date="2019" name="Nature">
        <title>A new antibiotic selectively kills Gram-negative pathogens.</title>
        <authorList>
            <person name="Imai Y."/>
            <person name="Meyer K.J."/>
            <person name="Iinishi A."/>
            <person name="Favre-Godal Q."/>
            <person name="Green R."/>
            <person name="Manuse S."/>
            <person name="Caboni M."/>
            <person name="Mori M."/>
            <person name="Niles S."/>
            <person name="Ghiglieri M."/>
            <person name="Honrao C."/>
            <person name="Ma X."/>
            <person name="Guo J.J."/>
            <person name="Makriyannis A."/>
            <person name="Linares-Otoya L."/>
            <person name="Boehringer N."/>
            <person name="Wuisan Z.G."/>
            <person name="Kaur H."/>
            <person name="Wu R."/>
            <person name="Mateus A."/>
            <person name="Typas A."/>
            <person name="Savitski M.M."/>
            <person name="Espinoza J.L."/>
            <person name="O'Rourke A."/>
            <person name="Nelson K.E."/>
            <person name="Hiller S."/>
            <person name="Noinaj N."/>
            <person name="Schaeberle T.F."/>
            <person name="D'Onofrio A."/>
            <person name="Lewis K."/>
        </authorList>
    </citation>
    <scope>NUCLEOTIDE SEQUENCE [LARGE SCALE GENOMIC DNA]</scope>
    <source>
        <strain evidence="1 2">HGB 1456</strain>
    </source>
</reference>
<accession>A0A7C9L9P8</accession>
<organism evidence="1 2">
    <name type="scientific">Photorhabdus khanii</name>
    <dbReference type="NCBI Taxonomy" id="1004150"/>
    <lineage>
        <taxon>Bacteria</taxon>
        <taxon>Pseudomonadati</taxon>
        <taxon>Pseudomonadota</taxon>
        <taxon>Gammaproteobacteria</taxon>
        <taxon>Enterobacterales</taxon>
        <taxon>Morganellaceae</taxon>
        <taxon>Photorhabdus</taxon>
    </lineage>
</organism>
<gene>
    <name evidence="1" type="ORF">GEA64_01205</name>
</gene>
<comment type="caution">
    <text evidence="1">The sequence shown here is derived from an EMBL/GenBank/DDBJ whole genome shotgun (WGS) entry which is preliminary data.</text>
</comment>
<dbReference type="RefSeq" id="WP_051477420.1">
    <property type="nucleotide sequence ID" value="NZ_CAWOZU010000011.1"/>
</dbReference>
<evidence type="ECO:0000313" key="1">
    <source>
        <dbReference type="EMBL" id="MQL46688.1"/>
    </source>
</evidence>
<name>A0A7C9L9P8_9GAMM</name>